<dbReference type="NCBIfam" id="NF004127">
    <property type="entry name" value="PRK05617.1"/>
    <property type="match status" value="1"/>
</dbReference>
<sequence>MEKSIGGHMAGMVTISEIECLDGVHRIGIATLDNTASLNALTYDMLVQLNDQLIKWQDDPHVTCVVLTGAGEKAFCAGGDVRAMYHVMHNESKEKIVEFCTDYFSLEYECDYLIHTYNKPIIGWGEGIVMGGGMGLFMGTSHKVVTTTSRLAMPEINIGLYPDVGGTWFLSQIDPQVGLFLGLTGSMVNSSDAVTIGLADWLLLEEQYPTLLDELKRLQWGKEDAKELVTALLQLMEEQVIDSKPTTQICPYLDQIEEACKGFDLNAIAQRIMAIEGNSQWIENAKQTFAAGSPITAHICFRQVKEYHSLPLADCFRLELSISVRSALLGEFKEGVRSRLIDRDGEPNWMFNSVSEVDEDVIDTLFTSLWPDDEHPLADLGEQTLGQ</sequence>
<feature type="domain" description="Enoyl-CoA hydratase/isomerase" evidence="4">
    <location>
        <begin position="27"/>
        <end position="366"/>
    </location>
</feature>
<protein>
    <recommendedName>
        <fullName evidence="2">3-hydroxyisobutyryl-CoA hydrolase</fullName>
        <ecNumber evidence="2">3.1.2.4</ecNumber>
    </recommendedName>
</protein>
<dbReference type="EC" id="3.1.2.4" evidence="2"/>
<dbReference type="SUPFAM" id="SSF52096">
    <property type="entry name" value="ClpP/crotonase"/>
    <property type="match status" value="1"/>
</dbReference>
<dbReference type="Pfam" id="PF16113">
    <property type="entry name" value="ECH_2"/>
    <property type="match status" value="1"/>
</dbReference>
<evidence type="ECO:0000256" key="1">
    <source>
        <dbReference type="ARBA" id="ARBA00001709"/>
    </source>
</evidence>
<name>A0ABM9WUA5_VIBAE</name>
<dbReference type="InterPro" id="IPR045004">
    <property type="entry name" value="ECH_dom"/>
</dbReference>
<dbReference type="PANTHER" id="PTHR43176:SF3">
    <property type="entry name" value="3-HYDROXYISOBUTYRYL-COA HYDROLASE, MITOCHONDRIAL"/>
    <property type="match status" value="1"/>
</dbReference>
<dbReference type="Proteomes" id="UP000242664">
    <property type="component" value="Unassembled WGS sequence"/>
</dbReference>
<keyword evidence="3" id="KW-0378">Hydrolase</keyword>
<evidence type="ECO:0000313" key="6">
    <source>
        <dbReference type="Proteomes" id="UP000242664"/>
    </source>
</evidence>
<dbReference type="PANTHER" id="PTHR43176">
    <property type="entry name" value="3-HYDROXYISOBUTYRYL-COA HYDROLASE-RELATED"/>
    <property type="match status" value="1"/>
</dbReference>
<dbReference type="CDD" id="cd06558">
    <property type="entry name" value="crotonase-like"/>
    <property type="match status" value="1"/>
</dbReference>
<evidence type="ECO:0000259" key="4">
    <source>
        <dbReference type="Pfam" id="PF16113"/>
    </source>
</evidence>
<dbReference type="Gene3D" id="3.90.226.10">
    <property type="entry name" value="2-enoyl-CoA Hydratase, Chain A, domain 1"/>
    <property type="match status" value="1"/>
</dbReference>
<dbReference type="InterPro" id="IPR032259">
    <property type="entry name" value="HIBYL-CoA-H"/>
</dbReference>
<evidence type="ECO:0000256" key="3">
    <source>
        <dbReference type="ARBA" id="ARBA00022801"/>
    </source>
</evidence>
<keyword evidence="6" id="KW-1185">Reference proteome</keyword>
<evidence type="ECO:0000256" key="2">
    <source>
        <dbReference type="ARBA" id="ARBA00011915"/>
    </source>
</evidence>
<comment type="catalytic activity">
    <reaction evidence="1">
        <text>3-hydroxy-2-methylpropanoyl-CoA + H2O = 3-hydroxy-2-methylpropanoate + CoA + H(+)</text>
        <dbReference type="Rhea" id="RHEA:20888"/>
        <dbReference type="ChEBI" id="CHEBI:11805"/>
        <dbReference type="ChEBI" id="CHEBI:15377"/>
        <dbReference type="ChEBI" id="CHEBI:15378"/>
        <dbReference type="ChEBI" id="CHEBI:57287"/>
        <dbReference type="ChEBI" id="CHEBI:57340"/>
        <dbReference type="EC" id="3.1.2.4"/>
    </reaction>
</comment>
<accession>A0ABM9WUA5</accession>
<gene>
    <name evidence="5" type="ORF">VEx25_B0399</name>
</gene>
<evidence type="ECO:0000313" key="5">
    <source>
        <dbReference type="EMBL" id="EDN56920.1"/>
    </source>
</evidence>
<reference evidence="6" key="1">
    <citation type="submission" date="2006-10" db="EMBL/GenBank/DDBJ databases">
        <authorList>
            <person name="Heidelberg J."/>
            <person name="Sebastian Y."/>
        </authorList>
    </citation>
    <scope>NUCLEOTIDE SEQUENCE [LARGE SCALE GENOMIC DNA]</scope>
    <source>
        <strain evidence="6">EX25</strain>
    </source>
</reference>
<dbReference type="InterPro" id="IPR029045">
    <property type="entry name" value="ClpP/crotonase-like_dom_sf"/>
</dbReference>
<proteinExistence type="predicted"/>
<dbReference type="EMBL" id="DS267824">
    <property type="protein sequence ID" value="EDN56920.1"/>
    <property type="molecule type" value="Genomic_DNA"/>
</dbReference>
<organism evidence="5 6">
    <name type="scientific">Vibrio antiquarius (strain Ex25)</name>
    <dbReference type="NCBI Taxonomy" id="150340"/>
    <lineage>
        <taxon>Bacteria</taxon>
        <taxon>Pseudomonadati</taxon>
        <taxon>Pseudomonadota</taxon>
        <taxon>Gammaproteobacteria</taxon>
        <taxon>Vibrionales</taxon>
        <taxon>Vibrionaceae</taxon>
        <taxon>Vibrio</taxon>
        <taxon>Vibrio diabolicus subgroup</taxon>
    </lineage>
</organism>